<organism evidence="3 4">
    <name type="scientific">Reticulomyxa filosa</name>
    <dbReference type="NCBI Taxonomy" id="46433"/>
    <lineage>
        <taxon>Eukaryota</taxon>
        <taxon>Sar</taxon>
        <taxon>Rhizaria</taxon>
        <taxon>Retaria</taxon>
        <taxon>Foraminifera</taxon>
        <taxon>Monothalamids</taxon>
        <taxon>Reticulomyxidae</taxon>
        <taxon>Reticulomyxa</taxon>
    </lineage>
</organism>
<gene>
    <name evidence="3" type="ORF">RFI_03660</name>
</gene>
<dbReference type="EMBL" id="ASPP01003387">
    <property type="protein sequence ID" value="ETO33448.1"/>
    <property type="molecule type" value="Genomic_DNA"/>
</dbReference>
<evidence type="ECO:0000256" key="2">
    <source>
        <dbReference type="SAM" id="Phobius"/>
    </source>
</evidence>
<dbReference type="Proteomes" id="UP000023152">
    <property type="component" value="Unassembled WGS sequence"/>
</dbReference>
<feature type="transmembrane region" description="Helical" evidence="2">
    <location>
        <begin position="197"/>
        <end position="220"/>
    </location>
</feature>
<feature type="transmembrane region" description="Helical" evidence="2">
    <location>
        <begin position="63"/>
        <end position="85"/>
    </location>
</feature>
<sequence length="439" mass="50610">MHMCEIEYSLCYVAYVQTHILQKPWEIGFMLFVMELGFMTALPLARQIELQQQKRYFEWWQRFIVIVVIVCVSGGLAGIDAVIVLENYSFSLFTYSQHPFAISSIISLSSWILFALIGITCLFFSFFIIITPLININATNTIHTYNKSYLYERHNSEIRYRKPPFEVLSYARHCGIIIGGTAVCILMDQLSAVEAEIHIFLGFFLPLSSCLTVMLLYFAYRCCNCIWNYVCHWNLHDNDPTPNKIQHQNHSQSLNHDTYKRPITPSHSATQSHKKNYKTFSSNEPNADHEIQSDISVEISEHKLSENRLSYPTNYLYTDNFNNVIPISQLAKTVVLQNTAHGQGKAKEDCTFATPETNVHLLTDSEELMEHSHSYVGHKGLDDQHKLFIVQQDYEDYSTEHDSSDHIKKNKTTSDMAFLIDNPTYGDANHTNSHVPERH</sequence>
<protein>
    <submittedName>
        <fullName evidence="3">Uncharacterized protein</fullName>
    </submittedName>
</protein>
<dbReference type="AlphaFoldDB" id="X6P5Q6"/>
<comment type="caution">
    <text evidence="3">The sequence shown here is derived from an EMBL/GenBank/DDBJ whole genome shotgun (WGS) entry which is preliminary data.</text>
</comment>
<proteinExistence type="predicted"/>
<feature type="transmembrane region" description="Helical" evidence="2">
    <location>
        <begin position="105"/>
        <end position="130"/>
    </location>
</feature>
<evidence type="ECO:0000313" key="4">
    <source>
        <dbReference type="Proteomes" id="UP000023152"/>
    </source>
</evidence>
<reference evidence="3 4" key="1">
    <citation type="journal article" date="2013" name="Curr. Biol.">
        <title>The Genome of the Foraminiferan Reticulomyxa filosa.</title>
        <authorList>
            <person name="Glockner G."/>
            <person name="Hulsmann N."/>
            <person name="Schleicher M."/>
            <person name="Noegel A.A."/>
            <person name="Eichinger L."/>
            <person name="Gallinger C."/>
            <person name="Pawlowski J."/>
            <person name="Sierra R."/>
            <person name="Euteneuer U."/>
            <person name="Pillet L."/>
            <person name="Moustafa A."/>
            <person name="Platzer M."/>
            <person name="Groth M."/>
            <person name="Szafranski K."/>
            <person name="Schliwa M."/>
        </authorList>
    </citation>
    <scope>NUCLEOTIDE SEQUENCE [LARGE SCALE GENOMIC DNA]</scope>
</reference>
<evidence type="ECO:0000313" key="3">
    <source>
        <dbReference type="EMBL" id="ETO33448.1"/>
    </source>
</evidence>
<keyword evidence="2" id="KW-0812">Transmembrane</keyword>
<accession>X6P5Q6</accession>
<name>X6P5Q6_RETFI</name>
<keyword evidence="2" id="KW-0472">Membrane</keyword>
<evidence type="ECO:0000256" key="1">
    <source>
        <dbReference type="SAM" id="MobiDB-lite"/>
    </source>
</evidence>
<keyword evidence="4" id="KW-1185">Reference proteome</keyword>
<keyword evidence="2" id="KW-1133">Transmembrane helix</keyword>
<feature type="region of interest" description="Disordered" evidence="1">
    <location>
        <begin position="264"/>
        <end position="287"/>
    </location>
</feature>